<evidence type="ECO:0000256" key="1">
    <source>
        <dbReference type="ARBA" id="ARBA00004651"/>
    </source>
</evidence>
<dbReference type="InterPro" id="IPR020846">
    <property type="entry name" value="MFS_dom"/>
</dbReference>
<dbReference type="Proteomes" id="UP001268542">
    <property type="component" value="Unassembled WGS sequence"/>
</dbReference>
<dbReference type="InterPro" id="IPR036259">
    <property type="entry name" value="MFS_trans_sf"/>
</dbReference>
<keyword evidence="4 6" id="KW-0472">Membrane</keyword>
<feature type="domain" description="Major facilitator superfamily (MFS) profile" evidence="7">
    <location>
        <begin position="31"/>
        <end position="415"/>
    </location>
</feature>
<dbReference type="RefSeq" id="WP_315730701.1">
    <property type="nucleotide sequence ID" value="NZ_JAVYII010000001.1"/>
</dbReference>
<feature type="transmembrane region" description="Helical" evidence="6">
    <location>
        <begin position="391"/>
        <end position="410"/>
    </location>
</feature>
<comment type="caution">
    <text evidence="8">The sequence shown here is derived from an EMBL/GenBank/DDBJ whole genome shotgun (WGS) entry which is preliminary data.</text>
</comment>
<feature type="transmembrane region" description="Helical" evidence="6">
    <location>
        <begin position="360"/>
        <end position="379"/>
    </location>
</feature>
<proteinExistence type="predicted"/>
<keyword evidence="9" id="KW-1185">Reference proteome</keyword>
<feature type="transmembrane region" description="Helical" evidence="6">
    <location>
        <begin position="328"/>
        <end position="348"/>
    </location>
</feature>
<feature type="transmembrane region" description="Helical" evidence="6">
    <location>
        <begin position="25"/>
        <end position="42"/>
    </location>
</feature>
<sequence>MSEAPIPAPAPRTGRPEPDRPRPSALPVGVIVALVAVVGLNLRASMGSLPPLLDEIDRDLGLSSTAAGLLTSVAIAFMGLCAPAGQRLGARIGPELATGVLMLVLAGAGLVRALPLPAPLLFVSAAVAGAAMGGCSALMPSLIAHHVPAIRGMTTGIYSTGLALGVAVAAGTAVPLEGLLGDWRPALAFWGAVSAVTAALWLLLVPALRGPRRRETDPTVPAVVVDHRMPWRSRTAWLVVGFTTTQMIIGFSGLAWITPLYVSLGLPAQEAANMFVLFQVVQVATMLTLPALADRTPDRRPQLAVVVGCTIVGIVLLLVAPVTLAIPAMALFGMGVGGGSTLGLVLITDVTHTQTDGARLGAMVVLVAYLAGALGPFALGVLRDLTGGFEAGYALMLALSVVTFASLRAYGPGREL</sequence>
<protein>
    <submittedName>
        <fullName evidence="8">MFS transporter</fullName>
    </submittedName>
</protein>
<organism evidence="8 9">
    <name type="scientific">Nocardioides imazamoxiresistens</name>
    <dbReference type="NCBI Taxonomy" id="3231893"/>
    <lineage>
        <taxon>Bacteria</taxon>
        <taxon>Bacillati</taxon>
        <taxon>Actinomycetota</taxon>
        <taxon>Actinomycetes</taxon>
        <taxon>Propionibacteriales</taxon>
        <taxon>Nocardioidaceae</taxon>
        <taxon>Nocardioides</taxon>
    </lineage>
</organism>
<evidence type="ECO:0000313" key="8">
    <source>
        <dbReference type="EMBL" id="MDT9591706.1"/>
    </source>
</evidence>
<dbReference type="Pfam" id="PF07690">
    <property type="entry name" value="MFS_1"/>
    <property type="match status" value="1"/>
</dbReference>
<feature type="compositionally biased region" description="Pro residues" evidence="5">
    <location>
        <begin position="1"/>
        <end position="10"/>
    </location>
</feature>
<feature type="transmembrane region" description="Helical" evidence="6">
    <location>
        <begin position="62"/>
        <end position="84"/>
    </location>
</feature>
<keyword evidence="3 6" id="KW-1133">Transmembrane helix</keyword>
<feature type="transmembrane region" description="Helical" evidence="6">
    <location>
        <begin position="303"/>
        <end position="322"/>
    </location>
</feature>
<feature type="transmembrane region" description="Helical" evidence="6">
    <location>
        <begin position="188"/>
        <end position="208"/>
    </location>
</feature>
<evidence type="ECO:0000313" key="9">
    <source>
        <dbReference type="Proteomes" id="UP001268542"/>
    </source>
</evidence>
<feature type="transmembrane region" description="Helical" evidence="6">
    <location>
        <begin position="156"/>
        <end position="176"/>
    </location>
</feature>
<dbReference type="Gene3D" id="1.20.1250.20">
    <property type="entry name" value="MFS general substrate transporter like domains"/>
    <property type="match status" value="1"/>
</dbReference>
<dbReference type="PANTHER" id="PTHR23523:SF2">
    <property type="entry name" value="2-NITROIMIDAZOLE TRANSPORTER"/>
    <property type="match status" value="1"/>
</dbReference>
<comment type="subcellular location">
    <subcellularLocation>
        <location evidence="1">Cell membrane</location>
        <topology evidence="1">Multi-pass membrane protein</topology>
    </subcellularLocation>
</comment>
<dbReference type="EMBL" id="JAVYII010000001">
    <property type="protein sequence ID" value="MDT9591706.1"/>
    <property type="molecule type" value="Genomic_DNA"/>
</dbReference>
<dbReference type="InterPro" id="IPR052524">
    <property type="entry name" value="MFS_Cyanate_Porter"/>
</dbReference>
<dbReference type="InterPro" id="IPR011701">
    <property type="entry name" value="MFS"/>
</dbReference>
<reference evidence="8 9" key="1">
    <citation type="submission" date="2023-08" db="EMBL/GenBank/DDBJ databases">
        <title>Nocardioides seae sp. nov., a bacterium isolated from a soil.</title>
        <authorList>
            <person name="Wang X."/>
        </authorList>
    </citation>
    <scope>NUCLEOTIDE SEQUENCE [LARGE SCALE GENOMIC DNA]</scope>
    <source>
        <strain evidence="8 9">YZH12</strain>
    </source>
</reference>
<evidence type="ECO:0000256" key="2">
    <source>
        <dbReference type="ARBA" id="ARBA00022692"/>
    </source>
</evidence>
<feature type="region of interest" description="Disordered" evidence="5">
    <location>
        <begin position="1"/>
        <end position="22"/>
    </location>
</feature>
<accession>A0ABU3PR38</accession>
<dbReference type="SUPFAM" id="SSF103473">
    <property type="entry name" value="MFS general substrate transporter"/>
    <property type="match status" value="1"/>
</dbReference>
<keyword evidence="2 6" id="KW-0812">Transmembrane</keyword>
<evidence type="ECO:0000256" key="5">
    <source>
        <dbReference type="SAM" id="MobiDB-lite"/>
    </source>
</evidence>
<feature type="transmembrane region" description="Helical" evidence="6">
    <location>
        <begin position="271"/>
        <end position="291"/>
    </location>
</feature>
<feature type="transmembrane region" description="Helical" evidence="6">
    <location>
        <begin position="120"/>
        <end position="144"/>
    </location>
</feature>
<gene>
    <name evidence="8" type="ORF">RDV89_01410</name>
</gene>
<evidence type="ECO:0000256" key="3">
    <source>
        <dbReference type="ARBA" id="ARBA00022989"/>
    </source>
</evidence>
<dbReference type="PANTHER" id="PTHR23523">
    <property type="match status" value="1"/>
</dbReference>
<dbReference type="PROSITE" id="PS50850">
    <property type="entry name" value="MFS"/>
    <property type="match status" value="1"/>
</dbReference>
<feature type="transmembrane region" description="Helical" evidence="6">
    <location>
        <begin position="236"/>
        <end position="259"/>
    </location>
</feature>
<feature type="transmembrane region" description="Helical" evidence="6">
    <location>
        <begin position="96"/>
        <end position="114"/>
    </location>
</feature>
<evidence type="ECO:0000256" key="4">
    <source>
        <dbReference type="ARBA" id="ARBA00023136"/>
    </source>
</evidence>
<evidence type="ECO:0000256" key="6">
    <source>
        <dbReference type="SAM" id="Phobius"/>
    </source>
</evidence>
<name>A0ABU3PR38_9ACTN</name>
<evidence type="ECO:0000259" key="7">
    <source>
        <dbReference type="PROSITE" id="PS50850"/>
    </source>
</evidence>